<evidence type="ECO:0000256" key="1">
    <source>
        <dbReference type="ARBA" id="ARBA00004141"/>
    </source>
</evidence>
<protein>
    <submittedName>
        <fullName evidence="6">DMT family transporter</fullName>
    </submittedName>
</protein>
<dbReference type="GO" id="GO:0016020">
    <property type="term" value="C:membrane"/>
    <property type="evidence" value="ECO:0007669"/>
    <property type="project" value="UniProtKB-SubCell"/>
</dbReference>
<evidence type="ECO:0000259" key="5">
    <source>
        <dbReference type="Pfam" id="PF00892"/>
    </source>
</evidence>
<keyword evidence="3" id="KW-1133">Transmembrane helix</keyword>
<dbReference type="EMBL" id="CP061839">
    <property type="protein sequence ID" value="QOW59900.1"/>
    <property type="molecule type" value="Genomic_DNA"/>
</dbReference>
<feature type="domain" description="EamA" evidence="5">
    <location>
        <begin position="8"/>
        <end position="139"/>
    </location>
</feature>
<evidence type="ECO:0000256" key="4">
    <source>
        <dbReference type="ARBA" id="ARBA00023136"/>
    </source>
</evidence>
<dbReference type="PANTHER" id="PTHR22911:SF6">
    <property type="entry name" value="SOLUTE CARRIER FAMILY 35 MEMBER G1"/>
    <property type="match status" value="1"/>
</dbReference>
<accession>A0A7S7AV77</accession>
<keyword evidence="4" id="KW-0472">Membrane</keyword>
<dbReference type="InterPro" id="IPR037185">
    <property type="entry name" value="EmrE-like"/>
</dbReference>
<dbReference type="SUPFAM" id="SSF103481">
    <property type="entry name" value="Multidrug resistance efflux transporter EmrE"/>
    <property type="match status" value="2"/>
</dbReference>
<proteinExistence type="predicted"/>
<dbReference type="Proteomes" id="UP000593915">
    <property type="component" value="Chromosome"/>
</dbReference>
<sequence length="286" mass="31584">MRFTAKQKGILFLVLSAFFFALMNFFAKLSGDLPSLQKVFFRNLIAAHVSFFVLLRSKEKFKFNKKNLPVLFMRMFFGTLGVLGNFYAFDNLVLADASILAKLAPFFVIIFSFLFLKEKIKPYQAAAVIIAFSASLLVIKPILGGNAHITAAIIGAAGGMMAGAAYTCVRYLSLNGERSPFIVFFFSFFSSVLLLPLFIIFFKPMSIIQLVILLFASLAGTAAQFCVTAAYSYAPARSISIFDYTQIIFAAVLGFIAFGELPDILSCTGFAIIFAVAVFMFKHKET</sequence>
<gene>
    <name evidence="6" type="ORF">IFE08_08490</name>
</gene>
<evidence type="ECO:0000256" key="3">
    <source>
        <dbReference type="ARBA" id="ARBA00022989"/>
    </source>
</evidence>
<reference evidence="6 7" key="1">
    <citation type="submission" date="2020-09" db="EMBL/GenBank/DDBJ databases">
        <title>Characterization of Treponema spp. from bovine digital dermatitis in Korea.</title>
        <authorList>
            <person name="Espiritu H.M."/>
            <person name="Cho Y.I."/>
            <person name="Mamuad L."/>
        </authorList>
    </citation>
    <scope>NUCLEOTIDE SEQUENCE [LARGE SCALE GENOMIC DNA]</scope>
    <source>
        <strain evidence="6 7">KS1</strain>
    </source>
</reference>
<dbReference type="PANTHER" id="PTHR22911">
    <property type="entry name" value="ACYL-MALONYL CONDENSING ENZYME-RELATED"/>
    <property type="match status" value="1"/>
</dbReference>
<dbReference type="AlphaFoldDB" id="A0A7S7AV77"/>
<dbReference type="GeneID" id="301090572"/>
<organism evidence="6 7">
    <name type="scientific">Treponema pedis</name>
    <dbReference type="NCBI Taxonomy" id="409322"/>
    <lineage>
        <taxon>Bacteria</taxon>
        <taxon>Pseudomonadati</taxon>
        <taxon>Spirochaetota</taxon>
        <taxon>Spirochaetia</taxon>
        <taxon>Spirochaetales</taxon>
        <taxon>Treponemataceae</taxon>
        <taxon>Treponema</taxon>
    </lineage>
</organism>
<feature type="domain" description="EamA" evidence="5">
    <location>
        <begin position="152"/>
        <end position="281"/>
    </location>
</feature>
<dbReference type="RefSeq" id="WP_020965864.1">
    <property type="nucleotide sequence ID" value="NZ_CP045670.1"/>
</dbReference>
<evidence type="ECO:0000256" key="2">
    <source>
        <dbReference type="ARBA" id="ARBA00022692"/>
    </source>
</evidence>
<evidence type="ECO:0000313" key="7">
    <source>
        <dbReference type="Proteomes" id="UP000593915"/>
    </source>
</evidence>
<dbReference type="InterPro" id="IPR000620">
    <property type="entry name" value="EamA_dom"/>
</dbReference>
<name>A0A7S7AV77_9SPIR</name>
<evidence type="ECO:0000313" key="6">
    <source>
        <dbReference type="EMBL" id="QOW59900.1"/>
    </source>
</evidence>
<dbReference type="Pfam" id="PF00892">
    <property type="entry name" value="EamA"/>
    <property type="match status" value="2"/>
</dbReference>
<keyword evidence="2" id="KW-0812">Transmembrane</keyword>
<comment type="subcellular location">
    <subcellularLocation>
        <location evidence="1">Membrane</location>
        <topology evidence="1">Multi-pass membrane protein</topology>
    </subcellularLocation>
</comment>